<sequence length="537" mass="55614">MSNSNASADVATYSNAGYEKRKWSLGILSVALIIIGLDVTVLNVAIPTLQAELQATAAGLQWIINAYILVFAGVLLTMGALGDRFGRRIAFQAGLVIFGISSVTAGLSETTSQLIVSRAFQGVGGALIMPSTLSVIVDIFPREERAKAIGIWSGMAAIGIPGGMIAGGWLLENYFWGSVFLLNVPVVLVALIGSVLVIPESKDPNAKSTDFVGAVISMISLSALIYAIIEAPEKGWLAGVTLAGFAISVVFGVLFVWYEKRQENPMVDLNLFKNARLSAAAGSIGIAFMAMLGMMFLLTQYLQFVQGYSPLDTGYRLVPMALGFLVGAPTSAAFVAKTNSKVVMSVGMLLVAVSVGAMSFLDVETTYWLTGSLIFAMGLGMANTMAPATDSVMAAVPEAQAGVGSALNDTVRQIGGALGIGIFGSIMSSIYSSSMTDAVAGLPSELADGASNQIGAALQIAGQLDGAASGALVAASKNAFVDGASTVYLISGIVALIGMAFVVKYMPGYDLLPGTESETSEDRGFSGELATESARID</sequence>
<feature type="transmembrane region" description="Helical" evidence="8">
    <location>
        <begin position="211"/>
        <end position="229"/>
    </location>
</feature>
<evidence type="ECO:0000313" key="11">
    <source>
        <dbReference type="EMBL" id="WFG38130.1"/>
    </source>
</evidence>
<evidence type="ECO:0000256" key="8">
    <source>
        <dbReference type="SAM" id="Phobius"/>
    </source>
</evidence>
<dbReference type="PROSITE" id="PS50850">
    <property type="entry name" value="MFS"/>
    <property type="match status" value="1"/>
</dbReference>
<dbReference type="EMBL" id="WMBE01000002">
    <property type="protein sequence ID" value="MDG0866704.1"/>
    <property type="molecule type" value="Genomic_DNA"/>
</dbReference>
<keyword evidence="4 8" id="KW-0812">Transmembrane</keyword>
<dbReference type="InterPro" id="IPR011701">
    <property type="entry name" value="MFS"/>
</dbReference>
<dbReference type="PANTHER" id="PTHR42718">
    <property type="entry name" value="MAJOR FACILITATOR SUPERFAMILY MULTIDRUG TRANSPORTER MFSC"/>
    <property type="match status" value="1"/>
</dbReference>
<dbReference type="NCBIfam" id="TIGR00711">
    <property type="entry name" value="efflux_EmrB"/>
    <property type="match status" value="1"/>
</dbReference>
<gene>
    <name evidence="10" type="ORF">GKO46_06390</name>
    <name evidence="11" type="ORF">GKO48_00390</name>
</gene>
<evidence type="ECO:0000256" key="7">
    <source>
        <dbReference type="SAM" id="MobiDB-lite"/>
    </source>
</evidence>
<feature type="region of interest" description="Disordered" evidence="7">
    <location>
        <begin position="515"/>
        <end position="537"/>
    </location>
</feature>
<evidence type="ECO:0000313" key="10">
    <source>
        <dbReference type="EMBL" id="MDG0866704.1"/>
    </source>
</evidence>
<reference evidence="12 13" key="1">
    <citation type="submission" date="2019-11" db="EMBL/GenBank/DDBJ databases">
        <authorList>
            <person name="Cho J.-C."/>
        </authorList>
    </citation>
    <scope>NUCLEOTIDE SEQUENCE [LARGE SCALE GENOMIC DNA]</scope>
    <source>
        <strain evidence="11 12">JH1073</strain>
        <strain evidence="10 13">JH702</strain>
    </source>
</reference>
<feature type="transmembrane region" description="Helical" evidence="8">
    <location>
        <begin position="119"/>
        <end position="137"/>
    </location>
</feature>
<keyword evidence="6 8" id="KW-0472">Membrane</keyword>
<feature type="transmembrane region" description="Helical" evidence="8">
    <location>
        <begin position="149"/>
        <end position="169"/>
    </location>
</feature>
<feature type="transmembrane region" description="Helical" evidence="8">
    <location>
        <begin position="89"/>
        <end position="107"/>
    </location>
</feature>
<feature type="transmembrane region" description="Helical" evidence="8">
    <location>
        <begin position="23"/>
        <end position="42"/>
    </location>
</feature>
<evidence type="ECO:0000313" key="13">
    <source>
        <dbReference type="Proteomes" id="UP001321249"/>
    </source>
</evidence>
<dbReference type="RefSeq" id="WP_342824354.1">
    <property type="nucleotide sequence ID" value="NZ_CP046147.1"/>
</dbReference>
<evidence type="ECO:0000256" key="5">
    <source>
        <dbReference type="ARBA" id="ARBA00022989"/>
    </source>
</evidence>
<dbReference type="GO" id="GO:0022857">
    <property type="term" value="F:transmembrane transporter activity"/>
    <property type="evidence" value="ECO:0007669"/>
    <property type="project" value="InterPro"/>
</dbReference>
<keyword evidence="2" id="KW-0813">Transport</keyword>
<feature type="transmembrane region" description="Helical" evidence="8">
    <location>
        <begin position="279"/>
        <end position="302"/>
    </location>
</feature>
<dbReference type="InterPro" id="IPR020846">
    <property type="entry name" value="MFS_dom"/>
</dbReference>
<reference evidence="11" key="2">
    <citation type="journal article" date="2023" name="Nat. Commun.">
        <title>Cultivation of marine bacteria of the SAR202 clade.</title>
        <authorList>
            <person name="Lim Y."/>
            <person name="Seo J.H."/>
            <person name="Giovannoni S.J."/>
            <person name="Kang I."/>
            <person name="Cho J.C."/>
        </authorList>
    </citation>
    <scope>NUCLEOTIDE SEQUENCE</scope>
    <source>
        <strain evidence="11">JH1073</strain>
    </source>
</reference>
<feature type="transmembrane region" description="Helical" evidence="8">
    <location>
        <begin position="62"/>
        <end position="82"/>
    </location>
</feature>
<feature type="domain" description="Major facilitator superfamily (MFS) profile" evidence="9">
    <location>
        <begin position="24"/>
        <end position="510"/>
    </location>
</feature>
<feature type="transmembrane region" description="Helical" evidence="8">
    <location>
        <begin position="367"/>
        <end position="386"/>
    </location>
</feature>
<feature type="transmembrane region" description="Helical" evidence="8">
    <location>
        <begin position="235"/>
        <end position="258"/>
    </location>
</feature>
<comment type="subcellular location">
    <subcellularLocation>
        <location evidence="1">Cell membrane</location>
        <topology evidence="1">Multi-pass membrane protein</topology>
    </subcellularLocation>
</comment>
<evidence type="ECO:0000256" key="6">
    <source>
        <dbReference type="ARBA" id="ARBA00023136"/>
    </source>
</evidence>
<dbReference type="Proteomes" id="UP001219901">
    <property type="component" value="Chromosome"/>
</dbReference>
<evidence type="ECO:0000256" key="2">
    <source>
        <dbReference type="ARBA" id="ARBA00022448"/>
    </source>
</evidence>
<dbReference type="Pfam" id="PF07690">
    <property type="entry name" value="MFS_1"/>
    <property type="match status" value="1"/>
</dbReference>
<evidence type="ECO:0000313" key="12">
    <source>
        <dbReference type="Proteomes" id="UP001219901"/>
    </source>
</evidence>
<evidence type="ECO:0000256" key="4">
    <source>
        <dbReference type="ARBA" id="ARBA00022692"/>
    </source>
</evidence>
<name>A0AAJ5ZF20_9CHLR</name>
<dbReference type="InterPro" id="IPR004638">
    <property type="entry name" value="EmrB-like"/>
</dbReference>
<dbReference type="InterPro" id="IPR036259">
    <property type="entry name" value="MFS_trans_sf"/>
</dbReference>
<dbReference type="Proteomes" id="UP001321249">
    <property type="component" value="Unassembled WGS sequence"/>
</dbReference>
<feature type="transmembrane region" description="Helical" evidence="8">
    <location>
        <begin position="487"/>
        <end position="506"/>
    </location>
</feature>
<feature type="transmembrane region" description="Helical" evidence="8">
    <location>
        <begin position="342"/>
        <end position="361"/>
    </location>
</feature>
<dbReference type="PANTHER" id="PTHR42718:SF42">
    <property type="entry name" value="EXPORT PROTEIN"/>
    <property type="match status" value="1"/>
</dbReference>
<dbReference type="GO" id="GO:0005886">
    <property type="term" value="C:plasma membrane"/>
    <property type="evidence" value="ECO:0007669"/>
    <property type="project" value="UniProtKB-SubCell"/>
</dbReference>
<keyword evidence="5 8" id="KW-1133">Transmembrane helix</keyword>
<feature type="transmembrane region" description="Helical" evidence="8">
    <location>
        <begin position="175"/>
        <end position="199"/>
    </location>
</feature>
<dbReference type="Gene3D" id="1.20.1250.20">
    <property type="entry name" value="MFS general substrate transporter like domains"/>
    <property type="match status" value="1"/>
</dbReference>
<proteinExistence type="predicted"/>
<keyword evidence="3" id="KW-1003">Cell membrane</keyword>
<dbReference type="AlphaFoldDB" id="A0AAJ5ZF20"/>
<dbReference type="Gene3D" id="1.20.1720.10">
    <property type="entry name" value="Multidrug resistance protein D"/>
    <property type="match status" value="1"/>
</dbReference>
<dbReference type="EMBL" id="CP046147">
    <property type="protein sequence ID" value="WFG38130.1"/>
    <property type="molecule type" value="Genomic_DNA"/>
</dbReference>
<dbReference type="SUPFAM" id="SSF103473">
    <property type="entry name" value="MFS general substrate transporter"/>
    <property type="match status" value="1"/>
</dbReference>
<evidence type="ECO:0000256" key="3">
    <source>
        <dbReference type="ARBA" id="ARBA00022475"/>
    </source>
</evidence>
<reference evidence="12" key="3">
    <citation type="submission" date="2023-06" db="EMBL/GenBank/DDBJ databases">
        <title>Pangenomics reveal diversification of enzyme families and niche specialization in globally abundant SAR202 bacteria.</title>
        <authorList>
            <person name="Saw J.H.W."/>
        </authorList>
    </citation>
    <scope>NUCLEOTIDE SEQUENCE [LARGE SCALE GENOMIC DNA]</scope>
    <source>
        <strain evidence="12">JH1073</strain>
    </source>
</reference>
<protein>
    <submittedName>
        <fullName evidence="11">DHA2 family efflux MFS transporter permease subunit</fullName>
    </submittedName>
</protein>
<evidence type="ECO:0000259" key="9">
    <source>
        <dbReference type="PROSITE" id="PS50850"/>
    </source>
</evidence>
<dbReference type="CDD" id="cd17321">
    <property type="entry name" value="MFS_MMR_MDR_like"/>
    <property type="match status" value="1"/>
</dbReference>
<feature type="transmembrane region" description="Helical" evidence="8">
    <location>
        <begin position="314"/>
        <end position="335"/>
    </location>
</feature>
<evidence type="ECO:0000256" key="1">
    <source>
        <dbReference type="ARBA" id="ARBA00004651"/>
    </source>
</evidence>
<accession>A0AAJ5ZF20</accession>
<keyword evidence="12" id="KW-1185">Reference proteome</keyword>
<organism evidence="11 12">
    <name type="scientific">Candidatus Lucifugimonas marina</name>
    <dbReference type="NCBI Taxonomy" id="3038979"/>
    <lineage>
        <taxon>Bacteria</taxon>
        <taxon>Bacillati</taxon>
        <taxon>Chloroflexota</taxon>
        <taxon>Dehalococcoidia</taxon>
        <taxon>SAR202 cluster</taxon>
        <taxon>Candidatus Lucifugimonadales</taxon>
        <taxon>Candidatus Lucifugimonadaceae</taxon>
        <taxon>Candidatus Lucifugimonas</taxon>
    </lineage>
</organism>